<protein>
    <submittedName>
        <fullName evidence="1">Uncharacterized protein</fullName>
    </submittedName>
</protein>
<proteinExistence type="predicted"/>
<keyword evidence="2" id="KW-1185">Reference proteome</keyword>
<comment type="caution">
    <text evidence="1">The sequence shown here is derived from an EMBL/GenBank/DDBJ whole genome shotgun (WGS) entry which is preliminary data.</text>
</comment>
<evidence type="ECO:0000313" key="1">
    <source>
        <dbReference type="EMBL" id="KAG0426250.1"/>
    </source>
</evidence>
<dbReference type="EMBL" id="JABSTQ010009741">
    <property type="protein sequence ID" value="KAG0426250.1"/>
    <property type="molecule type" value="Genomic_DNA"/>
</dbReference>
<reference evidence="1 2" key="1">
    <citation type="journal article" date="2020" name="Cell">
        <title>Large-Scale Comparative Analyses of Tick Genomes Elucidate Their Genetic Diversity and Vector Capacities.</title>
        <authorList>
            <consortium name="Tick Genome and Microbiome Consortium (TIGMIC)"/>
            <person name="Jia N."/>
            <person name="Wang J."/>
            <person name="Shi W."/>
            <person name="Du L."/>
            <person name="Sun Y."/>
            <person name="Zhan W."/>
            <person name="Jiang J.F."/>
            <person name="Wang Q."/>
            <person name="Zhang B."/>
            <person name="Ji P."/>
            <person name="Bell-Sakyi L."/>
            <person name="Cui X.M."/>
            <person name="Yuan T.T."/>
            <person name="Jiang B.G."/>
            <person name="Yang W.F."/>
            <person name="Lam T.T."/>
            <person name="Chang Q.C."/>
            <person name="Ding S.J."/>
            <person name="Wang X.J."/>
            <person name="Zhu J.G."/>
            <person name="Ruan X.D."/>
            <person name="Zhao L."/>
            <person name="Wei J.T."/>
            <person name="Ye R.Z."/>
            <person name="Que T.C."/>
            <person name="Du C.H."/>
            <person name="Zhou Y.H."/>
            <person name="Cheng J.X."/>
            <person name="Dai P.F."/>
            <person name="Guo W.B."/>
            <person name="Han X.H."/>
            <person name="Huang E.J."/>
            <person name="Li L.F."/>
            <person name="Wei W."/>
            <person name="Gao Y.C."/>
            <person name="Liu J.Z."/>
            <person name="Shao H.Z."/>
            <person name="Wang X."/>
            <person name="Wang C.C."/>
            <person name="Yang T.C."/>
            <person name="Huo Q.B."/>
            <person name="Li W."/>
            <person name="Chen H.Y."/>
            <person name="Chen S.E."/>
            <person name="Zhou L.G."/>
            <person name="Ni X.B."/>
            <person name="Tian J.H."/>
            <person name="Sheng Y."/>
            <person name="Liu T."/>
            <person name="Pan Y.S."/>
            <person name="Xia L.Y."/>
            <person name="Li J."/>
            <person name="Zhao F."/>
            <person name="Cao W.C."/>
        </authorList>
    </citation>
    <scope>NUCLEOTIDE SEQUENCE [LARGE SCALE GENOMIC DNA]</scope>
    <source>
        <strain evidence="1">Iper-2018</strain>
    </source>
</reference>
<gene>
    <name evidence="1" type="ORF">HPB47_026637</name>
</gene>
<evidence type="ECO:0000313" key="2">
    <source>
        <dbReference type="Proteomes" id="UP000805193"/>
    </source>
</evidence>
<sequence>MGSALLAASNRQLSRSLHDNMLSHVLFSPVSFFDVTPRGRIMNRFSVDLDAIDNRMYLSTKQCIQNSLHTVARFAVVGTQAPAVVLVGVLVTVALLFAMKVAVRASHAARMAESVRTSRLLQHVTETLESLSSIRAYGMVERFCGHFFRLADANMRAFSAFALCYRFIRLSSALAGLAVVTAALFFAVLLPAWAGKTVEASSIGLALSTALSIPIVLLSLCMMAFGCLQSVVCFERALEFSELPMEEEIQLPEKRNDRRCSSDSSVGQPLDAEWPTEGVVKFEDYSASYRPGVLPDALIGVTFTVGPREKLGVIGRTGSGKSSLVRALLRVLKSSRGRICIDGTDIACVPLRKLRTAITVIPQDPNLVRGSLRGNLDPRGQHSDSELWQALDQAHLKEFVERDANGLLLEAGDGGTNLRDLLDQLSGVVWCHPGPCFVGPRVLILDEATSQMDGDTDHLIQLTLRKHFAHCTLITIAHRINTVLDYDKILVMSEGRVLEFGPVEQLLLNPNSVFGRMAQDAMTSTPF</sequence>
<dbReference type="Proteomes" id="UP000805193">
    <property type="component" value="Unassembled WGS sequence"/>
</dbReference>
<organism evidence="1 2">
    <name type="scientific">Ixodes persulcatus</name>
    <name type="common">Taiga tick</name>
    <dbReference type="NCBI Taxonomy" id="34615"/>
    <lineage>
        <taxon>Eukaryota</taxon>
        <taxon>Metazoa</taxon>
        <taxon>Ecdysozoa</taxon>
        <taxon>Arthropoda</taxon>
        <taxon>Chelicerata</taxon>
        <taxon>Arachnida</taxon>
        <taxon>Acari</taxon>
        <taxon>Parasitiformes</taxon>
        <taxon>Ixodida</taxon>
        <taxon>Ixodoidea</taxon>
        <taxon>Ixodidae</taxon>
        <taxon>Ixodinae</taxon>
        <taxon>Ixodes</taxon>
    </lineage>
</organism>
<accession>A0AC60PYA4</accession>
<name>A0AC60PYA4_IXOPE</name>